<dbReference type="VEuPathDB" id="CryptoDB:Vbra_4315"/>
<reference evidence="2 3" key="1">
    <citation type="submission" date="2014-11" db="EMBL/GenBank/DDBJ databases">
        <authorList>
            <person name="Zhu J."/>
            <person name="Qi W."/>
            <person name="Song R."/>
        </authorList>
    </citation>
    <scope>NUCLEOTIDE SEQUENCE [LARGE SCALE GENOMIC DNA]</scope>
</reference>
<dbReference type="AlphaFoldDB" id="A0A0G4F9V3"/>
<dbReference type="InParanoid" id="A0A0G4F9V3"/>
<proteinExistence type="predicted"/>
<dbReference type="EMBL" id="CDMY01000395">
    <property type="protein sequence ID" value="CEM09690.1"/>
    <property type="molecule type" value="Genomic_DNA"/>
</dbReference>
<protein>
    <submittedName>
        <fullName evidence="2">Uncharacterized protein</fullName>
    </submittedName>
</protein>
<evidence type="ECO:0000313" key="2">
    <source>
        <dbReference type="EMBL" id="CEM09690.1"/>
    </source>
</evidence>
<feature type="compositionally biased region" description="Low complexity" evidence="1">
    <location>
        <begin position="536"/>
        <end position="554"/>
    </location>
</feature>
<sequence length="612" mass="68910">MCRCNTNDYGFKPTKQEDKCIGDCENLGVYLCAGILKFDSIRDWNKKMKKDLPLNENNRIGIFGCWKYRELCEGPEGSNLGDCKRASHSDYLCDCDNGKAVEVKVDGTETKFRELAGLKVSTCKALCIEEYQRHCEGPFSTRTEEPIKWGECYDMDIEKDDYKCKCGQEYESRRNSEGKQVCQATCKSLGNSLCRVNDGGNTRSDDERDAKGHLIIDKKEHYTCAEGNEKGLDPHRHTPMCTYRPKEQRCEERRDMPIEYIKKCRGPVKEPERPEHDKFIRGECFVFSDKPAKEYFCKSREGQKPSEKPYKECLTNCKVLGDDLCGVNPSESKSVCLNKGKDGYQCRCDCRLPFGPRIHSIAQREYCGADCLVEIKKHKKGDDTWNKLKEGIDLCVGPSADLEKSEATWNKDGFRGSCLVVPSGGYDCACDGKLGYQATVFDGKPMCRGGCKVYDERKGCGERPGHGEHLCMGHGAVTEASDEDSQFNAIRHIGRCIDFPEDLQMPFLDYKASDGYYCECYGDQTVAESRQGAASTTQTTTTTTTTTKGGDKTTTTTKTVQQKIYRKSGKLLESMRDQQEATRARQAEGLGPSKRGRFNTGSCRARKLQYDC</sequence>
<name>A0A0G4F9V3_VITBC</name>
<feature type="region of interest" description="Disordered" evidence="1">
    <location>
        <begin position="529"/>
        <end position="554"/>
    </location>
</feature>
<accession>A0A0G4F9V3</accession>
<evidence type="ECO:0000313" key="3">
    <source>
        <dbReference type="Proteomes" id="UP000041254"/>
    </source>
</evidence>
<evidence type="ECO:0000256" key="1">
    <source>
        <dbReference type="SAM" id="MobiDB-lite"/>
    </source>
</evidence>
<feature type="region of interest" description="Disordered" evidence="1">
    <location>
        <begin position="573"/>
        <end position="600"/>
    </location>
</feature>
<gene>
    <name evidence="2" type="ORF">Vbra_4315</name>
</gene>
<feature type="compositionally biased region" description="Basic and acidic residues" evidence="1">
    <location>
        <begin position="573"/>
        <end position="586"/>
    </location>
</feature>
<dbReference type="Proteomes" id="UP000041254">
    <property type="component" value="Unassembled WGS sequence"/>
</dbReference>
<organism evidence="2 3">
    <name type="scientific">Vitrella brassicaformis (strain CCMP3155)</name>
    <dbReference type="NCBI Taxonomy" id="1169540"/>
    <lineage>
        <taxon>Eukaryota</taxon>
        <taxon>Sar</taxon>
        <taxon>Alveolata</taxon>
        <taxon>Colpodellida</taxon>
        <taxon>Vitrellaceae</taxon>
        <taxon>Vitrella</taxon>
    </lineage>
</organism>
<keyword evidence="3" id="KW-1185">Reference proteome</keyword>